<evidence type="ECO:0000313" key="2">
    <source>
        <dbReference type="Proteomes" id="UP000828251"/>
    </source>
</evidence>
<proteinExistence type="predicted"/>
<evidence type="ECO:0000313" key="1">
    <source>
        <dbReference type="EMBL" id="KAH1057391.1"/>
    </source>
</evidence>
<gene>
    <name evidence="1" type="ORF">J1N35_035456</name>
</gene>
<dbReference type="EMBL" id="JAIQCV010000010">
    <property type="protein sequence ID" value="KAH1057391.1"/>
    <property type="molecule type" value="Genomic_DNA"/>
</dbReference>
<accession>A0A9D3UTY6</accession>
<comment type="caution">
    <text evidence="1">The sequence shown here is derived from an EMBL/GenBank/DDBJ whole genome shotgun (WGS) entry which is preliminary data.</text>
</comment>
<organism evidence="1 2">
    <name type="scientific">Gossypium stocksii</name>
    <dbReference type="NCBI Taxonomy" id="47602"/>
    <lineage>
        <taxon>Eukaryota</taxon>
        <taxon>Viridiplantae</taxon>
        <taxon>Streptophyta</taxon>
        <taxon>Embryophyta</taxon>
        <taxon>Tracheophyta</taxon>
        <taxon>Spermatophyta</taxon>
        <taxon>Magnoliopsida</taxon>
        <taxon>eudicotyledons</taxon>
        <taxon>Gunneridae</taxon>
        <taxon>Pentapetalae</taxon>
        <taxon>rosids</taxon>
        <taxon>malvids</taxon>
        <taxon>Malvales</taxon>
        <taxon>Malvaceae</taxon>
        <taxon>Malvoideae</taxon>
        <taxon>Gossypium</taxon>
    </lineage>
</organism>
<keyword evidence="2" id="KW-1185">Reference proteome</keyword>
<dbReference type="AlphaFoldDB" id="A0A9D3UTY6"/>
<dbReference type="Proteomes" id="UP000828251">
    <property type="component" value="Unassembled WGS sequence"/>
</dbReference>
<name>A0A9D3UTY6_9ROSI</name>
<protein>
    <submittedName>
        <fullName evidence="1">Uncharacterized protein</fullName>
    </submittedName>
</protein>
<sequence>MPHQKSTITPIKATDAILAREAMVDPIELPQCPITQSRAKKFQDTIASHID</sequence>
<reference evidence="1 2" key="1">
    <citation type="journal article" date="2021" name="Plant Biotechnol. J.">
        <title>Multi-omics assisted identification of the key and species-specific regulatory components of drought-tolerant mechanisms in Gossypium stocksii.</title>
        <authorList>
            <person name="Yu D."/>
            <person name="Ke L."/>
            <person name="Zhang D."/>
            <person name="Wu Y."/>
            <person name="Sun Y."/>
            <person name="Mei J."/>
            <person name="Sun J."/>
            <person name="Sun Y."/>
        </authorList>
    </citation>
    <scope>NUCLEOTIDE SEQUENCE [LARGE SCALE GENOMIC DNA]</scope>
    <source>
        <strain evidence="2">cv. E1</strain>
        <tissue evidence="1">Leaf</tissue>
    </source>
</reference>